<sequence length="236" mass="25311">MGWKSSLSTGGAKMAIARDGSGSSEVRVEQKPIVNDTRDTWLHPPSARPAGEMSRTHTRGCNIALTPVPNPLPLRAPTRNTLQHPRAPYRPWALDLTPESPKKTLMLLGLLVKPTQIWGLGSTARLAMRVCDGFKGEKPTQNPPSRLRGSKLGSPHQIPSPPPPLNFSAHYAGNGGGIGEAKDEDGIHARTRSRSPDTACTRVSAINGVEETKHGLRFACNLSTKVSHSGASLTKE</sequence>
<dbReference type="Proteomes" id="UP000636709">
    <property type="component" value="Unassembled WGS sequence"/>
</dbReference>
<organism evidence="2 3">
    <name type="scientific">Digitaria exilis</name>
    <dbReference type="NCBI Taxonomy" id="1010633"/>
    <lineage>
        <taxon>Eukaryota</taxon>
        <taxon>Viridiplantae</taxon>
        <taxon>Streptophyta</taxon>
        <taxon>Embryophyta</taxon>
        <taxon>Tracheophyta</taxon>
        <taxon>Spermatophyta</taxon>
        <taxon>Magnoliopsida</taxon>
        <taxon>Liliopsida</taxon>
        <taxon>Poales</taxon>
        <taxon>Poaceae</taxon>
        <taxon>PACMAD clade</taxon>
        <taxon>Panicoideae</taxon>
        <taxon>Panicodae</taxon>
        <taxon>Paniceae</taxon>
        <taxon>Anthephorinae</taxon>
        <taxon>Digitaria</taxon>
    </lineage>
</organism>
<feature type="region of interest" description="Disordered" evidence="1">
    <location>
        <begin position="135"/>
        <end position="160"/>
    </location>
</feature>
<feature type="compositionally biased region" description="Basic and acidic residues" evidence="1">
    <location>
        <begin position="26"/>
        <end position="41"/>
    </location>
</feature>
<reference evidence="2" key="1">
    <citation type="submission" date="2020-07" db="EMBL/GenBank/DDBJ databases">
        <title>Genome sequence and genetic diversity analysis of an under-domesticated orphan crop, white fonio (Digitaria exilis).</title>
        <authorList>
            <person name="Bennetzen J.L."/>
            <person name="Chen S."/>
            <person name="Ma X."/>
            <person name="Wang X."/>
            <person name="Yssel A.E.J."/>
            <person name="Chaluvadi S.R."/>
            <person name="Johnson M."/>
            <person name="Gangashetty P."/>
            <person name="Hamidou F."/>
            <person name="Sanogo M.D."/>
            <person name="Zwaenepoel A."/>
            <person name="Wallace J."/>
            <person name="Van De Peer Y."/>
            <person name="Van Deynze A."/>
        </authorList>
    </citation>
    <scope>NUCLEOTIDE SEQUENCE</scope>
    <source>
        <tissue evidence="2">Leaves</tissue>
    </source>
</reference>
<evidence type="ECO:0000256" key="1">
    <source>
        <dbReference type="SAM" id="MobiDB-lite"/>
    </source>
</evidence>
<evidence type="ECO:0000313" key="3">
    <source>
        <dbReference type="Proteomes" id="UP000636709"/>
    </source>
</evidence>
<evidence type="ECO:0000313" key="2">
    <source>
        <dbReference type="EMBL" id="KAF8689706.1"/>
    </source>
</evidence>
<comment type="caution">
    <text evidence="2">The sequence shown here is derived from an EMBL/GenBank/DDBJ whole genome shotgun (WGS) entry which is preliminary data.</text>
</comment>
<accession>A0A835EJ01</accession>
<proteinExistence type="predicted"/>
<protein>
    <submittedName>
        <fullName evidence="2">Uncharacterized protein</fullName>
    </submittedName>
</protein>
<gene>
    <name evidence="2" type="ORF">HU200_041703</name>
</gene>
<name>A0A835EJ01_9POAL</name>
<dbReference type="AlphaFoldDB" id="A0A835EJ01"/>
<keyword evidence="3" id="KW-1185">Reference proteome</keyword>
<dbReference type="EMBL" id="JACEFO010002004">
    <property type="protein sequence ID" value="KAF8689706.1"/>
    <property type="molecule type" value="Genomic_DNA"/>
</dbReference>
<feature type="region of interest" description="Disordered" evidence="1">
    <location>
        <begin position="1"/>
        <end position="55"/>
    </location>
</feature>